<evidence type="ECO:0000313" key="3">
    <source>
        <dbReference type="Proteomes" id="UP000275232"/>
    </source>
</evidence>
<dbReference type="InterPro" id="IPR005151">
    <property type="entry name" value="Tail-specific_protease"/>
</dbReference>
<dbReference type="InterPro" id="IPR029045">
    <property type="entry name" value="ClpP/crotonase-like_dom_sf"/>
</dbReference>
<dbReference type="SMART" id="SM00245">
    <property type="entry name" value="TSPc"/>
    <property type="match status" value="1"/>
</dbReference>
<dbReference type="EMBL" id="RPFZ01000001">
    <property type="protein sequence ID" value="RPF71864.1"/>
    <property type="molecule type" value="Genomic_DNA"/>
</dbReference>
<dbReference type="Gene3D" id="3.30.750.44">
    <property type="match status" value="1"/>
</dbReference>
<reference evidence="2 3" key="1">
    <citation type="submission" date="2018-11" db="EMBL/GenBank/DDBJ databases">
        <title>Erythrobacter spongiae sp. nov., isolated from a marine sponge.</title>
        <authorList>
            <person name="Zhuang L."/>
            <person name="Luo L."/>
        </authorList>
    </citation>
    <scope>NUCLEOTIDE SEQUENCE [LARGE SCALE GENOMIC DNA]</scope>
    <source>
        <strain evidence="2 3">HN-E23</strain>
    </source>
</reference>
<evidence type="ECO:0000313" key="2">
    <source>
        <dbReference type="EMBL" id="RPF71864.1"/>
    </source>
</evidence>
<accession>A0A3N5CRY2</accession>
<evidence type="ECO:0000259" key="1">
    <source>
        <dbReference type="SMART" id="SM00245"/>
    </source>
</evidence>
<dbReference type="Proteomes" id="UP000275232">
    <property type="component" value="Unassembled WGS sequence"/>
</dbReference>
<organism evidence="2 3">
    <name type="scientific">Aurantiacibacter spongiae</name>
    <dbReference type="NCBI Taxonomy" id="2488860"/>
    <lineage>
        <taxon>Bacteria</taxon>
        <taxon>Pseudomonadati</taxon>
        <taxon>Pseudomonadota</taxon>
        <taxon>Alphaproteobacteria</taxon>
        <taxon>Sphingomonadales</taxon>
        <taxon>Erythrobacteraceae</taxon>
        <taxon>Aurantiacibacter</taxon>
    </lineage>
</organism>
<dbReference type="SUPFAM" id="SSF52096">
    <property type="entry name" value="ClpP/crotonase"/>
    <property type="match status" value="1"/>
</dbReference>
<dbReference type="GO" id="GO:0006508">
    <property type="term" value="P:proteolysis"/>
    <property type="evidence" value="ECO:0007669"/>
    <property type="project" value="InterPro"/>
</dbReference>
<sequence length="396" mass="42696">MTRPLIEARALPVGKQCRDRFRRMQRGNRDRCESCLMFRPLALAALLASTAGVHAAAQEQVQRAGPDCEALVDGNDGAACVLARTLESDFIFPEAGARYAAMLRAAIAEGRYRGLASEDAARRMTADLQAVAPDGHLRVQPAPERGEGGARNFASDIPLLEQGDWIAPGIGYLRINEFTRDPATIAEVSRFMADHADAEALIFDLRTHHGGGLEEMDAILEWLFAEPTPLVRMEMRRSVADEHGVPEEELATLRRIETPDMATAEHWALPNGDSRLWDARVILLTGPRTASAAEHFALAMKATGRATLIGSATAGANHFGGGMDLPGGLAAFIPIGRTYDPATGEDWEGHGVQPDIATDPADALARALIELGVEPAESARLARVYAPTLPMTRREG</sequence>
<dbReference type="AlphaFoldDB" id="A0A3N5CRY2"/>
<dbReference type="PANTHER" id="PTHR11261">
    <property type="entry name" value="INTERPHOTORECEPTOR RETINOID-BINDING PROTEIN"/>
    <property type="match status" value="1"/>
</dbReference>
<feature type="domain" description="Tail specific protease" evidence="1">
    <location>
        <begin position="152"/>
        <end position="359"/>
    </location>
</feature>
<name>A0A3N5CRY2_9SPHN</name>
<comment type="caution">
    <text evidence="2">The sequence shown here is derived from an EMBL/GenBank/DDBJ whole genome shotgun (WGS) entry which is preliminary data.</text>
</comment>
<gene>
    <name evidence="2" type="ORF">EG799_09710</name>
</gene>
<dbReference type="GO" id="GO:0008236">
    <property type="term" value="F:serine-type peptidase activity"/>
    <property type="evidence" value="ECO:0007669"/>
    <property type="project" value="InterPro"/>
</dbReference>
<dbReference type="Gene3D" id="3.90.226.10">
    <property type="entry name" value="2-enoyl-CoA Hydratase, Chain A, domain 1"/>
    <property type="match status" value="1"/>
</dbReference>
<proteinExistence type="predicted"/>
<dbReference type="Pfam" id="PF03572">
    <property type="entry name" value="Peptidase_S41"/>
    <property type="match status" value="1"/>
</dbReference>
<protein>
    <recommendedName>
        <fullName evidence="1">Tail specific protease domain-containing protein</fullName>
    </recommendedName>
</protein>
<dbReference type="CDD" id="cd07563">
    <property type="entry name" value="Peptidase_S41_IRBP"/>
    <property type="match status" value="1"/>
</dbReference>
<dbReference type="PANTHER" id="PTHR11261:SF3">
    <property type="entry name" value="RETINOL-BINDING PROTEIN 3"/>
    <property type="match status" value="1"/>
</dbReference>
<keyword evidence="3" id="KW-1185">Reference proteome</keyword>